<dbReference type="EMBL" id="CP058601">
    <property type="protein sequence ID" value="QLG50129.1"/>
    <property type="molecule type" value="Genomic_DNA"/>
</dbReference>
<dbReference type="AlphaFoldDB" id="A0A7D5GTJ2"/>
<sequence length="229" mass="25142">MSKEHNRSQHGAVRNSGRRRDILRGIATGAISSIGLSGSVSATESRNPKHSDTTVESVDFSIASAKDTLEEITSSKLFESLVTDGYFTESSIEAIPFEELIDESLPGGIERLRVNGDIEQYNYHIPLDGNRLEIMLPLSDFIPNAYLHKKDGAEIVYAPDNSYQGEELRASTASTEASSNECGPPYMRFCTSCIACCGLRGWSRNEKKVECSNCVIGNCKWVKTGCCKQ</sequence>
<evidence type="ECO:0000313" key="3">
    <source>
        <dbReference type="Proteomes" id="UP000509241"/>
    </source>
</evidence>
<dbReference type="RefSeq" id="WP_179262336.1">
    <property type="nucleotide sequence ID" value="NZ_CP058601.1"/>
</dbReference>
<dbReference type="GeneID" id="56034692"/>
<dbReference type="KEGG" id="haly:HYG82_15335"/>
<dbReference type="Proteomes" id="UP000509241">
    <property type="component" value="Chromosome"/>
</dbReference>
<gene>
    <name evidence="2" type="ORF">HYG82_15335</name>
</gene>
<reference evidence="2 3" key="1">
    <citation type="submission" date="2020-07" db="EMBL/GenBank/DDBJ databases">
        <authorList>
            <person name="Cui H."/>
        </authorList>
    </citation>
    <scope>NUCLEOTIDE SEQUENCE [LARGE SCALE GENOMIC DNA]</scope>
    <source>
        <strain evidence="2 3">YPL8</strain>
    </source>
</reference>
<evidence type="ECO:0000256" key="1">
    <source>
        <dbReference type="SAM" id="MobiDB-lite"/>
    </source>
</evidence>
<keyword evidence="3" id="KW-1185">Reference proteome</keyword>
<dbReference type="OrthoDB" id="275798at2157"/>
<organism evidence="2 3">
    <name type="scientific">Natrinema halophilum</name>
    <dbReference type="NCBI Taxonomy" id="1699371"/>
    <lineage>
        <taxon>Archaea</taxon>
        <taxon>Methanobacteriati</taxon>
        <taxon>Methanobacteriota</taxon>
        <taxon>Stenosarchaea group</taxon>
        <taxon>Halobacteria</taxon>
        <taxon>Halobacteriales</taxon>
        <taxon>Natrialbaceae</taxon>
        <taxon>Natrinema</taxon>
    </lineage>
</organism>
<name>A0A7D5GTJ2_9EURY</name>
<protein>
    <submittedName>
        <fullName evidence="2">Uncharacterized protein</fullName>
    </submittedName>
</protein>
<proteinExistence type="predicted"/>
<accession>A0A7D5GTJ2</accession>
<feature type="region of interest" description="Disordered" evidence="1">
    <location>
        <begin position="1"/>
        <end position="21"/>
    </location>
</feature>
<evidence type="ECO:0000313" key="2">
    <source>
        <dbReference type="EMBL" id="QLG50129.1"/>
    </source>
</evidence>